<dbReference type="PANTHER" id="PTHR19343">
    <property type="entry name" value="T CELL RECEPTOR ALPHA VARIABLE 1-2"/>
    <property type="match status" value="1"/>
</dbReference>
<evidence type="ECO:0000256" key="4">
    <source>
        <dbReference type="ARBA" id="ARBA00023170"/>
    </source>
</evidence>
<dbReference type="GO" id="GO:0042605">
    <property type="term" value="F:peptide antigen binding"/>
    <property type="evidence" value="ECO:0007669"/>
    <property type="project" value="TreeGrafter"/>
</dbReference>
<dbReference type="GeneTree" id="ENSGT00940000153130"/>
<sequence length="171" mass="19004">MTDFLVQESGHWKQLLLLKQVLYTHTNILTWTKCFLSFGVRSQQQELEQNPQSLSIAQGALASFNCTYSTASQNFMWYRQYAGKGPELVMSIYASGEKVEGRFTAQLSTAGRYVSLLIRDSQLRDSATYLCALSTQHSPDTCSLYPNPLGTQKCGALTLQGAGFLCDIHGN</sequence>
<dbReference type="InterPro" id="IPR051006">
    <property type="entry name" value="TCR_variable_domain"/>
</dbReference>
<dbReference type="InParanoid" id="A0A5F9CBX2"/>
<dbReference type="PROSITE" id="PS50835">
    <property type="entry name" value="IG_LIKE"/>
    <property type="match status" value="1"/>
</dbReference>
<evidence type="ECO:0000259" key="7">
    <source>
        <dbReference type="PROSITE" id="PS50835"/>
    </source>
</evidence>
<evidence type="ECO:0000256" key="2">
    <source>
        <dbReference type="ARBA" id="ARBA00022859"/>
    </source>
</evidence>
<dbReference type="SMART" id="SM00406">
    <property type="entry name" value="IGv"/>
    <property type="match status" value="1"/>
</dbReference>
<dbReference type="Proteomes" id="UP000001811">
    <property type="component" value="Chromosome 17"/>
</dbReference>
<dbReference type="Pfam" id="PF07686">
    <property type="entry name" value="V-set"/>
    <property type="match status" value="1"/>
</dbReference>
<feature type="domain" description="Ig-like" evidence="7">
    <location>
        <begin position="45"/>
        <end position="143"/>
    </location>
</feature>
<reference evidence="8 9" key="1">
    <citation type="journal article" date="2011" name="Nature">
        <title>A high-resolution map of human evolutionary constraint using 29 mammals.</title>
        <authorList>
            <person name="Lindblad-Toh K."/>
            <person name="Garber M."/>
            <person name="Zuk O."/>
            <person name="Lin M.F."/>
            <person name="Parker B.J."/>
            <person name="Washietl S."/>
            <person name="Kheradpour P."/>
            <person name="Ernst J."/>
            <person name="Jordan G."/>
            <person name="Mauceli E."/>
            <person name="Ward L.D."/>
            <person name="Lowe C.B."/>
            <person name="Holloway A.K."/>
            <person name="Clamp M."/>
            <person name="Gnerre S."/>
            <person name="Alfoldi J."/>
            <person name="Beal K."/>
            <person name="Chang J."/>
            <person name="Clawson H."/>
            <person name="Cuff J."/>
            <person name="Di Palma F."/>
            <person name="Fitzgerald S."/>
            <person name="Flicek P."/>
            <person name="Guttman M."/>
            <person name="Hubisz M.J."/>
            <person name="Jaffe D.B."/>
            <person name="Jungreis I."/>
            <person name="Kent W.J."/>
            <person name="Kostka D."/>
            <person name="Lara M."/>
            <person name="Martins A.L."/>
            <person name="Massingham T."/>
            <person name="Moltke I."/>
            <person name="Raney B.J."/>
            <person name="Rasmussen M.D."/>
            <person name="Robinson J."/>
            <person name="Stark A."/>
            <person name="Vilella A.J."/>
            <person name="Wen J."/>
            <person name="Xie X."/>
            <person name="Zody M.C."/>
            <person name="Baldwin J."/>
            <person name="Bloom T."/>
            <person name="Chin C.W."/>
            <person name="Heiman D."/>
            <person name="Nicol R."/>
            <person name="Nusbaum C."/>
            <person name="Young S."/>
            <person name="Wilkinson J."/>
            <person name="Worley K.C."/>
            <person name="Kovar C.L."/>
            <person name="Muzny D.M."/>
            <person name="Gibbs R.A."/>
            <person name="Cree A."/>
            <person name="Dihn H.H."/>
            <person name="Fowler G."/>
            <person name="Jhangiani S."/>
            <person name="Joshi V."/>
            <person name="Lee S."/>
            <person name="Lewis L.R."/>
            <person name="Nazareth L.V."/>
            <person name="Okwuonu G."/>
            <person name="Santibanez J."/>
            <person name="Warren W.C."/>
            <person name="Mardis E.R."/>
            <person name="Weinstock G.M."/>
            <person name="Wilson R.K."/>
            <person name="Delehaunty K."/>
            <person name="Dooling D."/>
            <person name="Fronik C."/>
            <person name="Fulton L."/>
            <person name="Fulton B."/>
            <person name="Graves T."/>
            <person name="Minx P."/>
            <person name="Sodergren E."/>
            <person name="Birney E."/>
            <person name="Margulies E.H."/>
            <person name="Herrero J."/>
            <person name="Green E.D."/>
            <person name="Haussler D."/>
            <person name="Siepel A."/>
            <person name="Goldman N."/>
            <person name="Pollard K.S."/>
            <person name="Pedersen J.S."/>
            <person name="Lander E.S."/>
            <person name="Kellis M."/>
        </authorList>
    </citation>
    <scope>NUCLEOTIDE SEQUENCE [LARGE SCALE GENOMIC DNA]</scope>
    <source>
        <strain evidence="8 9">Thorbecke inbred</strain>
    </source>
</reference>
<proteinExistence type="predicted"/>
<dbReference type="EMBL" id="AAGW02024199">
    <property type="status" value="NOT_ANNOTATED_CDS"/>
    <property type="molecule type" value="Genomic_DNA"/>
</dbReference>
<evidence type="ECO:0000313" key="9">
    <source>
        <dbReference type="Proteomes" id="UP000001811"/>
    </source>
</evidence>
<keyword evidence="6" id="KW-1279">T cell receptor</keyword>
<dbReference type="AlphaFoldDB" id="A0A5F9CBX2"/>
<dbReference type="PANTHER" id="PTHR19343:SF3">
    <property type="entry name" value="T CELL RECEPTOR ALPHA VARIABLE 12-2"/>
    <property type="match status" value="1"/>
</dbReference>
<dbReference type="Ensembl" id="ENSOCUT00000046583.1">
    <property type="protein sequence ID" value="ENSOCUP00000030964.1"/>
    <property type="gene ID" value="ENSOCUG00000021371.3"/>
</dbReference>
<dbReference type="GO" id="GO:0002250">
    <property type="term" value="P:adaptive immune response"/>
    <property type="evidence" value="ECO:0007669"/>
    <property type="project" value="UniProtKB-KW"/>
</dbReference>
<evidence type="ECO:0000256" key="5">
    <source>
        <dbReference type="ARBA" id="ARBA00023319"/>
    </source>
</evidence>
<keyword evidence="9" id="KW-1185">Reference proteome</keyword>
<evidence type="ECO:0000256" key="6">
    <source>
        <dbReference type="ARBA" id="ARBA00043266"/>
    </source>
</evidence>
<keyword evidence="1" id="KW-0732">Signal</keyword>
<accession>A0A5F9CBX2</accession>
<dbReference type="InterPro" id="IPR007110">
    <property type="entry name" value="Ig-like_dom"/>
</dbReference>
<dbReference type="SMR" id="A0A5F9CBX2"/>
<keyword evidence="5" id="KW-0393">Immunoglobulin domain</keyword>
<organism evidence="8 9">
    <name type="scientific">Oryctolagus cuniculus</name>
    <name type="common">Rabbit</name>
    <dbReference type="NCBI Taxonomy" id="9986"/>
    <lineage>
        <taxon>Eukaryota</taxon>
        <taxon>Metazoa</taxon>
        <taxon>Chordata</taxon>
        <taxon>Craniata</taxon>
        <taxon>Vertebrata</taxon>
        <taxon>Euteleostomi</taxon>
        <taxon>Mammalia</taxon>
        <taxon>Eutheria</taxon>
        <taxon>Euarchontoglires</taxon>
        <taxon>Glires</taxon>
        <taxon>Lagomorpha</taxon>
        <taxon>Leporidae</taxon>
        <taxon>Oryctolagus</taxon>
    </lineage>
</organism>
<dbReference type="Gene3D" id="2.60.40.10">
    <property type="entry name" value="Immunoglobulins"/>
    <property type="match status" value="1"/>
</dbReference>
<keyword evidence="2" id="KW-0391">Immunity</keyword>
<dbReference type="SUPFAM" id="SSF48726">
    <property type="entry name" value="Immunoglobulin"/>
    <property type="match status" value="1"/>
</dbReference>
<dbReference type="InterPro" id="IPR013783">
    <property type="entry name" value="Ig-like_fold"/>
</dbReference>
<keyword evidence="3" id="KW-1064">Adaptive immunity</keyword>
<protein>
    <recommendedName>
        <fullName evidence="7">Ig-like domain-containing protein</fullName>
    </recommendedName>
</protein>
<name>A0A5F9CBX2_RABIT</name>
<dbReference type="InterPro" id="IPR036179">
    <property type="entry name" value="Ig-like_dom_sf"/>
</dbReference>
<keyword evidence="4" id="KW-0675">Receptor</keyword>
<dbReference type="Bgee" id="ENSOCUG00000021371">
    <property type="expression patterns" value="Expressed in blood"/>
</dbReference>
<evidence type="ECO:0000256" key="1">
    <source>
        <dbReference type="ARBA" id="ARBA00022729"/>
    </source>
</evidence>
<dbReference type="STRING" id="9986.ENSOCUP00000030964"/>
<reference evidence="8" key="3">
    <citation type="submission" date="2025-09" db="UniProtKB">
        <authorList>
            <consortium name="Ensembl"/>
        </authorList>
    </citation>
    <scope>IDENTIFICATION</scope>
    <source>
        <strain evidence="8">Thorbecke</strain>
    </source>
</reference>
<evidence type="ECO:0000256" key="3">
    <source>
        <dbReference type="ARBA" id="ARBA00023130"/>
    </source>
</evidence>
<dbReference type="GO" id="GO:0042101">
    <property type="term" value="C:T cell receptor complex"/>
    <property type="evidence" value="ECO:0007669"/>
    <property type="project" value="UniProtKB-KW"/>
</dbReference>
<dbReference type="InterPro" id="IPR013106">
    <property type="entry name" value="Ig_V-set"/>
</dbReference>
<reference evidence="8" key="2">
    <citation type="submission" date="2025-08" db="UniProtKB">
        <authorList>
            <consortium name="Ensembl"/>
        </authorList>
    </citation>
    <scope>IDENTIFICATION</scope>
    <source>
        <strain evidence="8">Thorbecke</strain>
    </source>
</reference>
<dbReference type="FunCoup" id="A0A5F9CBX2">
    <property type="interactions" value="105"/>
</dbReference>
<evidence type="ECO:0000313" key="8">
    <source>
        <dbReference type="Ensembl" id="ENSOCUP00000030964.1"/>
    </source>
</evidence>